<gene>
    <name evidence="2" type="primary">WBGene00114357</name>
</gene>
<dbReference type="AlphaFoldDB" id="A0A2A6BTV1"/>
<evidence type="ECO:0000313" key="2">
    <source>
        <dbReference type="EnsemblMetazoa" id="PPA24803.1"/>
    </source>
</evidence>
<feature type="region of interest" description="Disordered" evidence="1">
    <location>
        <begin position="164"/>
        <end position="238"/>
    </location>
</feature>
<feature type="compositionally biased region" description="Basic and acidic residues" evidence="1">
    <location>
        <begin position="223"/>
        <end position="238"/>
    </location>
</feature>
<accession>A0A8R1YGZ4</accession>
<feature type="region of interest" description="Disordered" evidence="1">
    <location>
        <begin position="23"/>
        <end position="42"/>
    </location>
</feature>
<reference evidence="2" key="2">
    <citation type="submission" date="2022-06" db="UniProtKB">
        <authorList>
            <consortium name="EnsemblMetazoa"/>
        </authorList>
    </citation>
    <scope>IDENTIFICATION</scope>
    <source>
        <strain evidence="2">PS312</strain>
    </source>
</reference>
<reference evidence="3" key="1">
    <citation type="journal article" date="2008" name="Nat. Genet.">
        <title>The Pristionchus pacificus genome provides a unique perspective on nematode lifestyle and parasitism.</title>
        <authorList>
            <person name="Dieterich C."/>
            <person name="Clifton S.W."/>
            <person name="Schuster L.N."/>
            <person name="Chinwalla A."/>
            <person name="Delehaunty K."/>
            <person name="Dinkelacker I."/>
            <person name="Fulton L."/>
            <person name="Fulton R."/>
            <person name="Godfrey J."/>
            <person name="Minx P."/>
            <person name="Mitreva M."/>
            <person name="Roeseler W."/>
            <person name="Tian H."/>
            <person name="Witte H."/>
            <person name="Yang S.P."/>
            <person name="Wilson R.K."/>
            <person name="Sommer R.J."/>
        </authorList>
    </citation>
    <scope>NUCLEOTIDE SEQUENCE [LARGE SCALE GENOMIC DNA]</scope>
    <source>
        <strain evidence="3">PS312</strain>
    </source>
</reference>
<dbReference type="EnsemblMetazoa" id="PPA24803.1">
    <property type="protein sequence ID" value="PPA24803.1"/>
    <property type="gene ID" value="WBGene00114357"/>
</dbReference>
<dbReference type="PANTHER" id="PTHR21578">
    <property type="entry name" value="PROTEIN CBG03826"/>
    <property type="match status" value="1"/>
</dbReference>
<protein>
    <submittedName>
        <fullName evidence="2">Uncharacterized protein</fullName>
    </submittedName>
</protein>
<proteinExistence type="predicted"/>
<dbReference type="Proteomes" id="UP000005239">
    <property type="component" value="Unassembled WGS sequence"/>
</dbReference>
<evidence type="ECO:0000313" key="3">
    <source>
        <dbReference type="Proteomes" id="UP000005239"/>
    </source>
</evidence>
<feature type="compositionally biased region" description="Polar residues" evidence="1">
    <location>
        <begin position="167"/>
        <end position="179"/>
    </location>
</feature>
<name>A0A2A6BTV1_PRIPA</name>
<accession>A0A2A6BTV1</accession>
<feature type="compositionally biased region" description="Basic and acidic residues" evidence="1">
    <location>
        <begin position="23"/>
        <end position="41"/>
    </location>
</feature>
<sequence>MAHPATDQQTNPPSVVGTLYTEHERTSRFQENHAKRPRDCDPTTSFETKWAFTVAETKRADVEKKTTNQLTSATMTITFALREVKEEITEIDSLLCGINTREHELESMTSSLDKMCLTLAARSIDRKKQAELGAVVIKTGGSVSGYSQQQQVLCNDADMKTAKDETTMTSPTSNVSTADDISMAEHPPPTGTTVLPEGESPASPHYDTPTTANTALEVGAVGRHREIAARDDPEKATG</sequence>
<organism evidence="2 3">
    <name type="scientific">Pristionchus pacificus</name>
    <name type="common">Parasitic nematode worm</name>
    <dbReference type="NCBI Taxonomy" id="54126"/>
    <lineage>
        <taxon>Eukaryota</taxon>
        <taxon>Metazoa</taxon>
        <taxon>Ecdysozoa</taxon>
        <taxon>Nematoda</taxon>
        <taxon>Chromadorea</taxon>
        <taxon>Rhabditida</taxon>
        <taxon>Rhabditina</taxon>
        <taxon>Diplogasteromorpha</taxon>
        <taxon>Diplogasteroidea</taxon>
        <taxon>Neodiplogasteridae</taxon>
        <taxon>Pristionchus</taxon>
    </lineage>
</organism>
<dbReference type="PANTHER" id="PTHR21578:SF9">
    <property type="entry name" value="RING-TYPE DOMAIN-CONTAINING PROTEIN"/>
    <property type="match status" value="1"/>
</dbReference>
<keyword evidence="3" id="KW-1185">Reference proteome</keyword>
<evidence type="ECO:0000256" key="1">
    <source>
        <dbReference type="SAM" id="MobiDB-lite"/>
    </source>
</evidence>